<dbReference type="Pfam" id="PF01027">
    <property type="entry name" value="Bax1-I"/>
    <property type="match status" value="1"/>
</dbReference>
<evidence type="ECO:0000313" key="7">
    <source>
        <dbReference type="Proteomes" id="UP000000745"/>
    </source>
</evidence>
<evidence type="ECO:0000313" key="6">
    <source>
        <dbReference type="EMBL" id="CAQ89824.1"/>
    </source>
</evidence>
<evidence type="ECO:0000256" key="2">
    <source>
        <dbReference type="ARBA" id="ARBA00022692"/>
    </source>
</evidence>
<feature type="transmembrane region" description="Helical" evidence="5">
    <location>
        <begin position="55"/>
        <end position="77"/>
    </location>
</feature>
<feature type="transmembrane region" description="Helical" evidence="5">
    <location>
        <begin position="172"/>
        <end position="191"/>
    </location>
</feature>
<dbReference type="Proteomes" id="UP000000745">
    <property type="component" value="Chromosome"/>
</dbReference>
<feature type="transmembrane region" description="Helical" evidence="5">
    <location>
        <begin position="245"/>
        <end position="265"/>
    </location>
</feature>
<dbReference type="InterPro" id="IPR006214">
    <property type="entry name" value="Bax_inhibitor_1-related"/>
</dbReference>
<keyword evidence="7" id="KW-1185">Reference proteome</keyword>
<feature type="transmembrane region" description="Helical" evidence="5">
    <location>
        <begin position="142"/>
        <end position="165"/>
    </location>
</feature>
<dbReference type="KEGG" id="efe:EFER_2323"/>
<evidence type="ECO:0008006" key="8">
    <source>
        <dbReference type="Google" id="ProtNLM"/>
    </source>
</evidence>
<dbReference type="GO" id="GO:0016020">
    <property type="term" value="C:membrane"/>
    <property type="evidence" value="ECO:0007669"/>
    <property type="project" value="UniProtKB-SubCell"/>
</dbReference>
<gene>
    <name evidence="6" type="primary">ybhM</name>
    <name evidence="6" type="ordered locus">EFER_2323</name>
</gene>
<evidence type="ECO:0000256" key="5">
    <source>
        <dbReference type="SAM" id="Phobius"/>
    </source>
</evidence>
<evidence type="ECO:0000256" key="1">
    <source>
        <dbReference type="ARBA" id="ARBA00004141"/>
    </source>
</evidence>
<dbReference type="HOGENOM" id="CLU_088893_0_0_6"/>
<reference evidence="7" key="1">
    <citation type="journal article" date="2009" name="PLoS Genet.">
        <title>Organised genome dynamics in the Escherichia coli species results in highly diverse adaptive paths.</title>
        <authorList>
            <person name="Touchon M."/>
            <person name="Hoede C."/>
            <person name="Tenaillon O."/>
            <person name="Barbe V."/>
            <person name="Baeriswyl S."/>
            <person name="Bidet P."/>
            <person name="Bingen E."/>
            <person name="Bonacorsi S."/>
            <person name="Bouchier C."/>
            <person name="Bouvet O."/>
            <person name="Calteau A."/>
            <person name="Chiapello H."/>
            <person name="Clermont O."/>
            <person name="Cruveiller S."/>
            <person name="Danchin A."/>
            <person name="Diard M."/>
            <person name="Dossat C."/>
            <person name="Karoui M.E."/>
            <person name="Frapy E."/>
            <person name="Garry L."/>
            <person name="Ghigo J.M."/>
            <person name="Gilles A.M."/>
            <person name="Johnson J."/>
            <person name="Le Bouguenec C."/>
            <person name="Lescat M."/>
            <person name="Mangenot S."/>
            <person name="Martinez-Jehanne V."/>
            <person name="Matic I."/>
            <person name="Nassif X."/>
            <person name="Oztas S."/>
            <person name="Petit M.A."/>
            <person name="Pichon C."/>
            <person name="Rouy Z."/>
            <person name="Ruf C.S."/>
            <person name="Schneider D."/>
            <person name="Tourret J."/>
            <person name="Vacherie B."/>
            <person name="Vallenet D."/>
            <person name="Medigue C."/>
            <person name="Rocha E.P.C."/>
            <person name="Denamur E."/>
        </authorList>
    </citation>
    <scope>NUCLEOTIDE SEQUENCE [LARGE SCALE GENOMIC DNA]</scope>
    <source>
        <strain evidence="7">ATCC 35469 / DSM 13698 / BCRC 15582 / CCUG 18766 / IAM 14443 / JCM 21226 / LMG 7866 / NBRC 102419 / NCTC 12128 / CDC 0568-73</strain>
    </source>
</reference>
<evidence type="ECO:0000256" key="3">
    <source>
        <dbReference type="ARBA" id="ARBA00022989"/>
    </source>
</evidence>
<comment type="subcellular location">
    <subcellularLocation>
        <location evidence="1">Membrane</location>
        <topology evidence="1">Multi-pass membrane protein</topology>
    </subcellularLocation>
</comment>
<feature type="transmembrane region" description="Helical" evidence="5">
    <location>
        <begin position="113"/>
        <end position="136"/>
    </location>
</feature>
<protein>
    <recommendedName>
        <fullName evidence="8">Inner membrane protein YbhL</fullName>
    </recommendedName>
</protein>
<name>B7LJX4_ESCF3</name>
<keyword evidence="4 5" id="KW-0472">Membrane</keyword>
<dbReference type="EMBL" id="CU928158">
    <property type="protein sequence ID" value="CAQ89824.1"/>
    <property type="molecule type" value="Genomic_DNA"/>
</dbReference>
<proteinExistence type="predicted"/>
<dbReference type="AlphaFoldDB" id="B7LJX4"/>
<feature type="transmembrane region" description="Helical" evidence="5">
    <location>
        <begin position="89"/>
        <end position="106"/>
    </location>
</feature>
<keyword evidence="3 5" id="KW-1133">Transmembrane helix</keyword>
<dbReference type="CDD" id="cd10432">
    <property type="entry name" value="BI-1-like_bacterial"/>
    <property type="match status" value="1"/>
</dbReference>
<organism evidence="6 7">
    <name type="scientific">Escherichia fergusonii (strain ATCC 35469 / DSM 13698 / CCUG 18766 / IAM 14443 / JCM 21226 / LMG 7866 / NBRC 102419 / NCTC 12128 / CDC 0568-73)</name>
    <dbReference type="NCBI Taxonomy" id="585054"/>
    <lineage>
        <taxon>Bacteria</taxon>
        <taxon>Pseudomonadati</taxon>
        <taxon>Pseudomonadota</taxon>
        <taxon>Gammaproteobacteria</taxon>
        <taxon>Enterobacterales</taxon>
        <taxon>Enterobacteriaceae</taxon>
        <taxon>Escherichia</taxon>
    </lineage>
</organism>
<feature type="transmembrane region" description="Helical" evidence="5">
    <location>
        <begin position="197"/>
        <end position="215"/>
    </location>
</feature>
<evidence type="ECO:0000256" key="4">
    <source>
        <dbReference type="ARBA" id="ARBA00023136"/>
    </source>
</evidence>
<sequence length="273" mass="30204">MAVAFFASINIKIFCMNNFRFIHNSNLSFSLRTTKRMESYSKNNDKFDYMCEAKILNAIWLITAVGLAATAGLAWIANYLEITATKYDSPQMYVAIGLSLLCMYGLSKDINKINAAIAGVMYLFLISLVAIVVASLAPVSAIILVFSTAGAMFLISMLAGLLFNVDPGSHRFIIMMTLTGLALVISVNAALMSERPIWVISCLMIVLWSGIISHGRNKLLELAGKCHSEELWSPVRCAVTGALTLYYYFIGFFGILAAIVITLVWQRHTRFHI</sequence>
<keyword evidence="2 5" id="KW-0812">Transmembrane</keyword>
<accession>B7LJX4</accession>